<name>A0AAN9A4I8_HALRR</name>
<gene>
    <name evidence="1" type="ORF">SK128_020802</name>
</gene>
<dbReference type="AlphaFoldDB" id="A0AAN9A4I8"/>
<keyword evidence="2" id="KW-1185">Reference proteome</keyword>
<dbReference type="Proteomes" id="UP001381693">
    <property type="component" value="Unassembled WGS sequence"/>
</dbReference>
<organism evidence="1 2">
    <name type="scientific">Halocaridina rubra</name>
    <name type="common">Hawaiian red shrimp</name>
    <dbReference type="NCBI Taxonomy" id="373956"/>
    <lineage>
        <taxon>Eukaryota</taxon>
        <taxon>Metazoa</taxon>
        <taxon>Ecdysozoa</taxon>
        <taxon>Arthropoda</taxon>
        <taxon>Crustacea</taxon>
        <taxon>Multicrustacea</taxon>
        <taxon>Malacostraca</taxon>
        <taxon>Eumalacostraca</taxon>
        <taxon>Eucarida</taxon>
        <taxon>Decapoda</taxon>
        <taxon>Pleocyemata</taxon>
        <taxon>Caridea</taxon>
        <taxon>Atyoidea</taxon>
        <taxon>Atyidae</taxon>
        <taxon>Halocaridina</taxon>
    </lineage>
</organism>
<proteinExistence type="predicted"/>
<reference evidence="1 2" key="1">
    <citation type="submission" date="2023-11" db="EMBL/GenBank/DDBJ databases">
        <title>Halocaridina rubra genome assembly.</title>
        <authorList>
            <person name="Smith C."/>
        </authorList>
    </citation>
    <scope>NUCLEOTIDE SEQUENCE [LARGE SCALE GENOMIC DNA]</scope>
    <source>
        <strain evidence="1">EP-1</strain>
        <tissue evidence="1">Whole</tissue>
    </source>
</reference>
<evidence type="ECO:0000313" key="1">
    <source>
        <dbReference type="EMBL" id="KAK7074708.1"/>
    </source>
</evidence>
<evidence type="ECO:0000313" key="2">
    <source>
        <dbReference type="Proteomes" id="UP001381693"/>
    </source>
</evidence>
<sequence>MKCRLAYFITFDERERLAPNTDRQTWSTLAMNHNSYFTDFTSSPVVLFSTSYSCCQM</sequence>
<comment type="caution">
    <text evidence="1">The sequence shown here is derived from an EMBL/GenBank/DDBJ whole genome shotgun (WGS) entry which is preliminary data.</text>
</comment>
<feature type="non-terminal residue" evidence="1">
    <location>
        <position position="57"/>
    </location>
</feature>
<accession>A0AAN9A4I8</accession>
<protein>
    <submittedName>
        <fullName evidence="1">Uncharacterized protein</fullName>
    </submittedName>
</protein>
<dbReference type="EMBL" id="JAXCGZ010011481">
    <property type="protein sequence ID" value="KAK7074708.1"/>
    <property type="molecule type" value="Genomic_DNA"/>
</dbReference>